<dbReference type="SFLD" id="SFLDS00029">
    <property type="entry name" value="Radical_SAM"/>
    <property type="match status" value="1"/>
</dbReference>
<dbReference type="InterPro" id="IPR020612">
    <property type="entry name" value="Methylthiotransferase_CS"/>
</dbReference>
<feature type="domain" description="Radical SAM core" evidence="9">
    <location>
        <begin position="130"/>
        <end position="355"/>
    </location>
</feature>
<dbReference type="Pfam" id="PF04055">
    <property type="entry name" value="Radical_SAM"/>
    <property type="match status" value="1"/>
</dbReference>
<dbReference type="Proteomes" id="UP001057522">
    <property type="component" value="Unassembled WGS sequence"/>
</dbReference>
<evidence type="ECO:0000256" key="3">
    <source>
        <dbReference type="ARBA" id="ARBA00022679"/>
    </source>
</evidence>
<keyword evidence="6" id="KW-0408">Iron</keyword>
<keyword evidence="2" id="KW-0004">4Fe-4S</keyword>
<dbReference type="Pfam" id="PF00919">
    <property type="entry name" value="UPF0004"/>
    <property type="match status" value="1"/>
</dbReference>
<evidence type="ECO:0000313" key="10">
    <source>
        <dbReference type="EMBL" id="MCL9818774.1"/>
    </source>
</evidence>
<dbReference type="InterPro" id="IPR023404">
    <property type="entry name" value="rSAM_horseshoe"/>
</dbReference>
<proteinExistence type="predicted"/>
<name>A0ABT0TSK6_9HELI</name>
<sequence>MQKPKVFFKTFGCRTNLFDTQVMIHSLKDFSQTPYEEDSDIIVVNSCTVTNGADSGIRNYINRLQNEGKKIFFTGCGVKTQGQELLQKGLIIGAFGHSYKESINEILKRTQNFYLEGDLESLDRNIISDFIGKSRAFIKIQEGCDFACSYCIIPSVRGKARSFEKNKIINQITKLTQNGFSEFILTGTNMGSWGKDLNESLTNLLESICAIPEVKRLRLGSLEPSQITQDFLDFLEHPKIEKHLHIALQHTSPFMLKLMNRQNTFEKDLELFNALAKKGFALGSDFIVGHPQESQKIWEEALNNFVLFPLTHLHSFIYSPRAGTFSASLKEIVSGDISKIRKKQIESKVAENNFAFRKKLSKDNKPLNVLIEEVKSNENSYLASGFDEYYNKIQITSKTPLTKDSWITIPHFIPQMDKNYAEI</sequence>
<dbReference type="InterPro" id="IPR013848">
    <property type="entry name" value="Methylthiotransferase_N"/>
</dbReference>
<evidence type="ECO:0000256" key="2">
    <source>
        <dbReference type="ARBA" id="ARBA00022485"/>
    </source>
</evidence>
<dbReference type="SMART" id="SM00729">
    <property type="entry name" value="Elp3"/>
    <property type="match status" value="1"/>
</dbReference>
<dbReference type="RefSeq" id="WP_250603286.1">
    <property type="nucleotide sequence ID" value="NZ_JAMOKX010000001.1"/>
</dbReference>
<dbReference type="InterPro" id="IPR006638">
    <property type="entry name" value="Elp3/MiaA/NifB-like_rSAM"/>
</dbReference>
<evidence type="ECO:0000256" key="5">
    <source>
        <dbReference type="ARBA" id="ARBA00022723"/>
    </source>
</evidence>
<reference evidence="10" key="1">
    <citation type="submission" date="2022-06" db="EMBL/GenBank/DDBJ databases">
        <title>Helicobacter colisuis sp. nov.</title>
        <authorList>
            <person name="Papic B."/>
            <person name="Gruntar I."/>
        </authorList>
    </citation>
    <scope>NUCLEOTIDE SEQUENCE</scope>
    <source>
        <strain evidence="10">11154-15</strain>
    </source>
</reference>
<dbReference type="Gene3D" id="3.40.50.12160">
    <property type="entry name" value="Methylthiotransferase, N-terminal domain"/>
    <property type="match status" value="1"/>
</dbReference>
<dbReference type="SFLD" id="SFLDG01082">
    <property type="entry name" value="B12-binding_domain_containing"/>
    <property type="match status" value="1"/>
</dbReference>
<dbReference type="PROSITE" id="PS51918">
    <property type="entry name" value="RADICAL_SAM"/>
    <property type="match status" value="1"/>
</dbReference>
<dbReference type="InterPro" id="IPR038135">
    <property type="entry name" value="Methylthiotransferase_N_sf"/>
</dbReference>
<accession>A0ABT0TSK6</accession>
<evidence type="ECO:0000256" key="4">
    <source>
        <dbReference type="ARBA" id="ARBA00022691"/>
    </source>
</evidence>
<evidence type="ECO:0000313" key="11">
    <source>
        <dbReference type="Proteomes" id="UP001057522"/>
    </source>
</evidence>
<keyword evidence="5" id="KW-0479">Metal-binding</keyword>
<evidence type="ECO:0000259" key="9">
    <source>
        <dbReference type="PROSITE" id="PS51918"/>
    </source>
</evidence>
<dbReference type="PROSITE" id="PS51449">
    <property type="entry name" value="MTTASE_N"/>
    <property type="match status" value="1"/>
</dbReference>
<gene>
    <name evidence="10" type="primary">mtaB</name>
    <name evidence="10" type="ORF">NCR95_01060</name>
</gene>
<protein>
    <submittedName>
        <fullName evidence="10">tRNA (N(6)-L-threonylcarbamoyladenosine(37)-C(2))-methylthiotransferase MtaB</fullName>
    </submittedName>
</protein>
<dbReference type="NCBIfam" id="TIGR01579">
    <property type="entry name" value="MiaB-like-C"/>
    <property type="match status" value="1"/>
</dbReference>
<dbReference type="InterPro" id="IPR007197">
    <property type="entry name" value="rSAM"/>
</dbReference>
<dbReference type="InterPro" id="IPR058240">
    <property type="entry name" value="rSAM_sf"/>
</dbReference>
<keyword evidence="11" id="KW-1185">Reference proteome</keyword>
<feature type="domain" description="MTTase N-terminal" evidence="8">
    <location>
        <begin position="4"/>
        <end position="112"/>
    </location>
</feature>
<evidence type="ECO:0000256" key="7">
    <source>
        <dbReference type="ARBA" id="ARBA00023014"/>
    </source>
</evidence>
<dbReference type="PANTHER" id="PTHR11918">
    <property type="entry name" value="RADICAL SAM PROTEINS"/>
    <property type="match status" value="1"/>
</dbReference>
<dbReference type="Gene3D" id="3.80.30.20">
    <property type="entry name" value="tm_1862 like domain"/>
    <property type="match status" value="1"/>
</dbReference>
<dbReference type="SUPFAM" id="SSF102114">
    <property type="entry name" value="Radical SAM enzymes"/>
    <property type="match status" value="1"/>
</dbReference>
<keyword evidence="7" id="KW-0411">Iron-sulfur</keyword>
<organism evidence="10 11">
    <name type="scientific">Helicobacter colisuis</name>
    <dbReference type="NCBI Taxonomy" id="2949739"/>
    <lineage>
        <taxon>Bacteria</taxon>
        <taxon>Pseudomonadati</taxon>
        <taxon>Campylobacterota</taxon>
        <taxon>Epsilonproteobacteria</taxon>
        <taxon>Campylobacterales</taxon>
        <taxon>Helicobacteraceae</taxon>
        <taxon>Helicobacter</taxon>
    </lineage>
</organism>
<evidence type="ECO:0000256" key="1">
    <source>
        <dbReference type="ARBA" id="ARBA00001966"/>
    </source>
</evidence>
<dbReference type="EMBL" id="JAMOKX010000001">
    <property type="protein sequence ID" value="MCL9818774.1"/>
    <property type="molecule type" value="Genomic_DNA"/>
</dbReference>
<keyword evidence="3" id="KW-0808">Transferase</keyword>
<dbReference type="InterPro" id="IPR006467">
    <property type="entry name" value="MiaB-like_bact"/>
</dbReference>
<comment type="caution">
    <text evidence="10">The sequence shown here is derived from an EMBL/GenBank/DDBJ whole genome shotgun (WGS) entry which is preliminary data.</text>
</comment>
<dbReference type="InterPro" id="IPR005839">
    <property type="entry name" value="Methylthiotransferase"/>
</dbReference>
<dbReference type="PROSITE" id="PS01278">
    <property type="entry name" value="MTTASE_RADICAL"/>
    <property type="match status" value="1"/>
</dbReference>
<dbReference type="NCBIfam" id="TIGR00089">
    <property type="entry name" value="MiaB/RimO family radical SAM methylthiotransferase"/>
    <property type="match status" value="1"/>
</dbReference>
<evidence type="ECO:0000259" key="8">
    <source>
        <dbReference type="PROSITE" id="PS51449"/>
    </source>
</evidence>
<comment type="cofactor">
    <cofactor evidence="1">
        <name>[4Fe-4S] cluster</name>
        <dbReference type="ChEBI" id="CHEBI:49883"/>
    </cofactor>
</comment>
<evidence type="ECO:0000256" key="6">
    <source>
        <dbReference type="ARBA" id="ARBA00023004"/>
    </source>
</evidence>
<keyword evidence="4" id="KW-0949">S-adenosyl-L-methionine</keyword>
<dbReference type="PANTHER" id="PTHR11918:SF45">
    <property type="entry name" value="THREONYLCARBAMOYLADENOSINE TRNA METHYLTHIOTRANSFERASE"/>
    <property type="match status" value="1"/>
</dbReference>